<keyword evidence="2" id="KW-1185">Reference proteome</keyword>
<name>A0ABX7G477_9GAMM</name>
<protein>
    <submittedName>
        <fullName evidence="1">Uncharacterized protein</fullName>
    </submittedName>
</protein>
<evidence type="ECO:0000313" key="1">
    <source>
        <dbReference type="EMBL" id="QRH02132.1"/>
    </source>
</evidence>
<gene>
    <name evidence="1" type="ORF">JQC75_01485</name>
</gene>
<dbReference type="Proteomes" id="UP000596252">
    <property type="component" value="Chromosome"/>
</dbReference>
<accession>A0ABX7G477</accession>
<sequence>MKIERRVHPCCDCCQLPKAEDVRHWSQPPALPIRLLERIESNPLFVIAYANLSQSHS</sequence>
<dbReference type="RefSeq" id="WP_203325759.1">
    <property type="nucleotide sequence ID" value="NZ_CP069213.1"/>
</dbReference>
<evidence type="ECO:0000313" key="2">
    <source>
        <dbReference type="Proteomes" id="UP000596252"/>
    </source>
</evidence>
<reference evidence="1 2" key="1">
    <citation type="journal article" date="2012" name="Antonie Van Leeuwenhoek">
        <title>Shewanella litorisediminis sp. nov., a gammaproteobacterium isolated from a tidal flat sediment.</title>
        <authorList>
            <person name="Lee M.H."/>
            <person name="Yoon J.H."/>
        </authorList>
    </citation>
    <scope>NUCLEOTIDE SEQUENCE [LARGE SCALE GENOMIC DNA]</scope>
    <source>
        <strain evidence="1 2">SMK1-12</strain>
    </source>
</reference>
<proteinExistence type="predicted"/>
<organism evidence="1 2">
    <name type="scientific">Shewanella litorisediminis</name>
    <dbReference type="NCBI Taxonomy" id="1173586"/>
    <lineage>
        <taxon>Bacteria</taxon>
        <taxon>Pseudomonadati</taxon>
        <taxon>Pseudomonadota</taxon>
        <taxon>Gammaproteobacteria</taxon>
        <taxon>Alteromonadales</taxon>
        <taxon>Shewanellaceae</taxon>
        <taxon>Shewanella</taxon>
    </lineage>
</organism>
<dbReference type="EMBL" id="CP069213">
    <property type="protein sequence ID" value="QRH02132.1"/>
    <property type="molecule type" value="Genomic_DNA"/>
</dbReference>